<dbReference type="Proteomes" id="UP000054805">
    <property type="component" value="Unassembled WGS sequence"/>
</dbReference>
<evidence type="ECO:0000256" key="1">
    <source>
        <dbReference type="ARBA" id="ARBA00001933"/>
    </source>
</evidence>
<evidence type="ECO:0000256" key="4">
    <source>
        <dbReference type="ARBA" id="ARBA00023239"/>
    </source>
</evidence>
<feature type="domain" description="Orn/DAP/Arg decarboxylase 2 N-terminal" evidence="5">
    <location>
        <begin position="143"/>
        <end position="331"/>
    </location>
</feature>
<evidence type="ECO:0000256" key="3">
    <source>
        <dbReference type="ARBA" id="ARBA00022898"/>
    </source>
</evidence>
<keyword evidence="7" id="KW-1185">Reference proteome</keyword>
<dbReference type="PRINTS" id="PR01179">
    <property type="entry name" value="ODADCRBXLASE"/>
</dbReference>
<comment type="cofactor">
    <cofactor evidence="1">
        <name>pyridoxal 5'-phosphate</name>
        <dbReference type="ChEBI" id="CHEBI:597326"/>
    </cofactor>
</comment>
<evidence type="ECO:0000256" key="2">
    <source>
        <dbReference type="ARBA" id="ARBA00008872"/>
    </source>
</evidence>
<dbReference type="CDD" id="cd00622">
    <property type="entry name" value="PLPDE_III_ODC"/>
    <property type="match status" value="1"/>
</dbReference>
<evidence type="ECO:0000313" key="6">
    <source>
        <dbReference type="EMBL" id="KRZ20243.1"/>
    </source>
</evidence>
<keyword evidence="3" id="KW-0663">Pyridoxal phosphate</keyword>
<reference evidence="6 7" key="1">
    <citation type="submission" date="2015-01" db="EMBL/GenBank/DDBJ databases">
        <title>Evolution of Trichinella species and genotypes.</title>
        <authorList>
            <person name="Korhonen P.K."/>
            <person name="Edoardo P."/>
            <person name="Giuseppe L.R."/>
            <person name="Gasser R.B."/>
        </authorList>
    </citation>
    <scope>NUCLEOTIDE SEQUENCE [LARGE SCALE GENOMIC DNA]</scope>
    <source>
        <strain evidence="6">ISS588</strain>
    </source>
</reference>
<dbReference type="GO" id="GO:0033387">
    <property type="term" value="P:putrescine biosynthetic process from arginine, via ornithine"/>
    <property type="evidence" value="ECO:0007669"/>
    <property type="project" value="TreeGrafter"/>
</dbReference>
<dbReference type="AlphaFoldDB" id="A0A0V1IBN1"/>
<dbReference type="InterPro" id="IPR029066">
    <property type="entry name" value="PLP-binding_barrel"/>
</dbReference>
<dbReference type="InterPro" id="IPR009006">
    <property type="entry name" value="Ala_racemase/Decarboxylase_C"/>
</dbReference>
<dbReference type="SUPFAM" id="SSF51419">
    <property type="entry name" value="PLP-binding barrel"/>
    <property type="match status" value="1"/>
</dbReference>
<evidence type="ECO:0000259" key="5">
    <source>
        <dbReference type="Pfam" id="PF02784"/>
    </source>
</evidence>
<dbReference type="PANTHER" id="PTHR11482:SF6">
    <property type="entry name" value="ORNITHINE DECARBOXYLASE 1-RELATED"/>
    <property type="match status" value="1"/>
</dbReference>
<comment type="caution">
    <text evidence="6">The sequence shown here is derived from an EMBL/GenBank/DDBJ whole genome shotgun (WGS) entry which is preliminary data.</text>
</comment>
<name>A0A0V1IBN1_TRIPS</name>
<keyword evidence="4" id="KW-0456">Lyase</keyword>
<accession>A0A0V1IBN1</accession>
<dbReference type="Pfam" id="PF02784">
    <property type="entry name" value="Orn_Arg_deC_N"/>
    <property type="match status" value="2"/>
</dbReference>
<dbReference type="InterPro" id="IPR022644">
    <property type="entry name" value="De-COase2_N"/>
</dbReference>
<dbReference type="PANTHER" id="PTHR11482">
    <property type="entry name" value="ARGININE/DIAMINOPIMELATE/ORNITHINE DECARBOXYLASE"/>
    <property type="match status" value="1"/>
</dbReference>
<dbReference type="SUPFAM" id="SSF50621">
    <property type="entry name" value="Alanine racemase C-terminal domain-like"/>
    <property type="match status" value="1"/>
</dbReference>
<dbReference type="InterPro" id="IPR000183">
    <property type="entry name" value="Orn/DAP/Arg_de-COase"/>
</dbReference>
<dbReference type="Gene3D" id="2.40.37.10">
    <property type="entry name" value="Lyase, Ornithine Decarboxylase, Chain A, domain 1"/>
    <property type="match status" value="1"/>
</dbReference>
<dbReference type="GO" id="GO:0005737">
    <property type="term" value="C:cytoplasm"/>
    <property type="evidence" value="ECO:0007669"/>
    <property type="project" value="TreeGrafter"/>
</dbReference>
<dbReference type="InterPro" id="IPR002433">
    <property type="entry name" value="Orn_de-COase"/>
</dbReference>
<evidence type="ECO:0000313" key="7">
    <source>
        <dbReference type="Proteomes" id="UP000054805"/>
    </source>
</evidence>
<organism evidence="6 7">
    <name type="scientific">Trichinella pseudospiralis</name>
    <name type="common">Parasitic roundworm</name>
    <dbReference type="NCBI Taxonomy" id="6337"/>
    <lineage>
        <taxon>Eukaryota</taxon>
        <taxon>Metazoa</taxon>
        <taxon>Ecdysozoa</taxon>
        <taxon>Nematoda</taxon>
        <taxon>Enoplea</taxon>
        <taxon>Dorylaimia</taxon>
        <taxon>Trichinellida</taxon>
        <taxon>Trichinellidae</taxon>
        <taxon>Trichinella</taxon>
    </lineage>
</organism>
<comment type="similarity">
    <text evidence="2">Belongs to the Orn/Lys/Arg decarboxylase class-II family.</text>
</comment>
<protein>
    <submittedName>
        <fullName evidence="6">Ornithine decarboxylase</fullName>
    </submittedName>
</protein>
<gene>
    <name evidence="6" type="primary">ODC1</name>
    <name evidence="6" type="ORF">T4B_12544</name>
</gene>
<dbReference type="GO" id="GO:0004586">
    <property type="term" value="F:ornithine decarboxylase activity"/>
    <property type="evidence" value="ECO:0007669"/>
    <property type="project" value="TreeGrafter"/>
</dbReference>
<dbReference type="FunFam" id="3.20.20.10:FF:000008">
    <property type="entry name" value="Ornithine decarboxylase"/>
    <property type="match status" value="1"/>
</dbReference>
<dbReference type="EMBL" id="JYDS01000246">
    <property type="protein sequence ID" value="KRZ20243.1"/>
    <property type="molecule type" value="Genomic_DNA"/>
</dbReference>
<sequence length="489" mass="54562">MKIIKYNASEELFSSFRCLASASFLQNFDVEIVENCSTYKELATLAKADGVTAQDNGRLVCFFDIGQLFHQHKLWLKCLPRVKPFYSVRCNGNEALLQILNRLGLSFECKSKARVLLLLLLLLFAIICNERNYKSTCHYCFLQAEIESVLKVGVSPEEILYANPCKTAKHIQHAMMCSVRKIVFDNEDELYKVKRLFPTAELILRINVSDPTIAVLPHNLNFGCDPEIEGPSLLILALLLDLKVIGISFHVGSNCDDGTLYAKAIAQSRRLFDYAAGLGHKMRLLDIGGGFPGQNAAKFQTIAEAVNCSLEEHFPIDSGVDVLAEPGRFYAEKAFTLCCTVIARRTVPANQITKSEADRNLFGFTYYINDGVYGSFSCILCDTGKPVASVLKEGSEKLYWTSVCGPTDDSLDLVIAQCRMPMLGEGDVIMFENMGAYTFNSDSVCKPEMRYVISRNDWQVFAFLSKFMGNHETAELNSHADNLCAKLFA</sequence>
<dbReference type="PRINTS" id="PR01182">
    <property type="entry name" value="ORNDCRBXLASE"/>
</dbReference>
<proteinExistence type="inferred from homology"/>
<dbReference type="Gene3D" id="3.20.20.10">
    <property type="entry name" value="Alanine racemase"/>
    <property type="match status" value="2"/>
</dbReference>
<feature type="domain" description="Orn/DAP/Arg decarboxylase 2 N-terminal" evidence="5">
    <location>
        <begin position="67"/>
        <end position="114"/>
    </location>
</feature>